<feature type="transmembrane region" description="Helical" evidence="12">
    <location>
        <begin position="258"/>
        <end position="278"/>
    </location>
</feature>
<dbReference type="Pfam" id="PF00654">
    <property type="entry name" value="Voltage_CLC"/>
    <property type="match status" value="1"/>
</dbReference>
<comment type="subcellular location">
    <subcellularLocation>
        <location evidence="1">Membrane</location>
        <topology evidence="1">Multi-pass membrane protein</topology>
    </subcellularLocation>
</comment>
<comment type="caution">
    <text evidence="14">The sequence shown here is derived from an EMBL/GenBank/DDBJ whole genome shotgun (WGS) entry which is preliminary data.</text>
</comment>
<dbReference type="SUPFAM" id="SSF81340">
    <property type="entry name" value="Clc chloride channel"/>
    <property type="match status" value="1"/>
</dbReference>
<feature type="transmembrane region" description="Helical" evidence="12">
    <location>
        <begin position="218"/>
        <end position="237"/>
    </location>
</feature>
<keyword evidence="15" id="KW-1185">Reference proteome</keyword>
<feature type="domain" description="CBS" evidence="13">
    <location>
        <begin position="540"/>
        <end position="597"/>
    </location>
</feature>
<gene>
    <name evidence="14" type="ORF">HGA07_28755</name>
</gene>
<dbReference type="Pfam" id="PF00571">
    <property type="entry name" value="CBS"/>
    <property type="match status" value="2"/>
</dbReference>
<feature type="transmembrane region" description="Helical" evidence="12">
    <location>
        <begin position="182"/>
        <end position="206"/>
    </location>
</feature>
<dbReference type="InterPro" id="IPR050368">
    <property type="entry name" value="ClC-type_chloride_channel"/>
</dbReference>
<evidence type="ECO:0000259" key="13">
    <source>
        <dbReference type="PROSITE" id="PS51371"/>
    </source>
</evidence>
<keyword evidence="9" id="KW-0407">Ion channel</keyword>
<feature type="transmembrane region" description="Helical" evidence="12">
    <location>
        <begin position="329"/>
        <end position="351"/>
    </location>
</feature>
<feature type="domain" description="CBS" evidence="13">
    <location>
        <begin position="477"/>
        <end position="535"/>
    </location>
</feature>
<dbReference type="FunFam" id="1.10.3080.10:FF:000018">
    <property type="entry name" value="Chloride transporter, ClC family"/>
    <property type="match status" value="1"/>
</dbReference>
<evidence type="ECO:0000256" key="10">
    <source>
        <dbReference type="PROSITE-ProRule" id="PRU00703"/>
    </source>
</evidence>
<keyword evidence="10" id="KW-0129">CBS domain</keyword>
<evidence type="ECO:0000256" key="11">
    <source>
        <dbReference type="SAM" id="MobiDB-lite"/>
    </source>
</evidence>
<evidence type="ECO:0000256" key="4">
    <source>
        <dbReference type="ARBA" id="ARBA00022989"/>
    </source>
</evidence>
<protein>
    <submittedName>
        <fullName evidence="14">Chloride channel protein</fullName>
    </submittedName>
</protein>
<dbReference type="CDD" id="cd02205">
    <property type="entry name" value="CBS_pair_SF"/>
    <property type="match status" value="1"/>
</dbReference>
<dbReference type="Gene3D" id="3.10.580.10">
    <property type="entry name" value="CBS-domain"/>
    <property type="match status" value="1"/>
</dbReference>
<dbReference type="GO" id="GO:0005254">
    <property type="term" value="F:chloride channel activity"/>
    <property type="evidence" value="ECO:0007669"/>
    <property type="project" value="UniProtKB-KW"/>
</dbReference>
<dbReference type="SUPFAM" id="SSF54631">
    <property type="entry name" value="CBS-domain pair"/>
    <property type="match status" value="1"/>
</dbReference>
<feature type="transmembrane region" description="Helical" evidence="12">
    <location>
        <begin position="420"/>
        <end position="440"/>
    </location>
</feature>
<dbReference type="Gene3D" id="1.10.3080.10">
    <property type="entry name" value="Clc chloride channel"/>
    <property type="match status" value="1"/>
</dbReference>
<evidence type="ECO:0000256" key="5">
    <source>
        <dbReference type="ARBA" id="ARBA00023065"/>
    </source>
</evidence>
<dbReference type="EMBL" id="JAAXPE010000051">
    <property type="protein sequence ID" value="NKY89573.1"/>
    <property type="molecule type" value="Genomic_DNA"/>
</dbReference>
<feature type="transmembrane region" description="Helical" evidence="12">
    <location>
        <begin position="84"/>
        <end position="103"/>
    </location>
</feature>
<evidence type="ECO:0000256" key="3">
    <source>
        <dbReference type="ARBA" id="ARBA00022692"/>
    </source>
</evidence>
<dbReference type="InterPro" id="IPR014743">
    <property type="entry name" value="Cl-channel_core"/>
</dbReference>
<dbReference type="InterPro" id="IPR000644">
    <property type="entry name" value="CBS_dom"/>
</dbReference>
<keyword evidence="7" id="KW-0869">Chloride channel</keyword>
<evidence type="ECO:0000313" key="15">
    <source>
        <dbReference type="Proteomes" id="UP000523447"/>
    </source>
</evidence>
<evidence type="ECO:0000256" key="9">
    <source>
        <dbReference type="ARBA" id="ARBA00023303"/>
    </source>
</evidence>
<dbReference type="AlphaFoldDB" id="A0A7X6RLB1"/>
<dbReference type="InterPro" id="IPR046342">
    <property type="entry name" value="CBS_dom_sf"/>
</dbReference>
<keyword evidence="3 12" id="KW-0812">Transmembrane</keyword>
<dbReference type="Proteomes" id="UP000523447">
    <property type="component" value="Unassembled WGS sequence"/>
</dbReference>
<dbReference type="RefSeq" id="WP_083893327.1">
    <property type="nucleotide sequence ID" value="NZ_CAWPHS010000047.1"/>
</dbReference>
<proteinExistence type="predicted"/>
<evidence type="ECO:0000256" key="7">
    <source>
        <dbReference type="ARBA" id="ARBA00023173"/>
    </source>
</evidence>
<evidence type="ECO:0000256" key="12">
    <source>
        <dbReference type="SAM" id="Phobius"/>
    </source>
</evidence>
<keyword evidence="4 12" id="KW-1133">Transmembrane helix</keyword>
<feature type="transmembrane region" description="Helical" evidence="12">
    <location>
        <begin position="357"/>
        <end position="380"/>
    </location>
</feature>
<keyword evidence="8" id="KW-0868">Chloride</keyword>
<dbReference type="PROSITE" id="PS51371">
    <property type="entry name" value="CBS"/>
    <property type="match status" value="2"/>
</dbReference>
<feature type="compositionally biased region" description="Basic and acidic residues" evidence="11">
    <location>
        <begin position="627"/>
        <end position="636"/>
    </location>
</feature>
<keyword evidence="2" id="KW-0813">Transport</keyword>
<dbReference type="PANTHER" id="PTHR43427:SF6">
    <property type="entry name" value="CHLORIDE CHANNEL PROTEIN CLC-E"/>
    <property type="match status" value="1"/>
</dbReference>
<dbReference type="PANTHER" id="PTHR43427">
    <property type="entry name" value="CHLORIDE CHANNEL PROTEIN CLC-E"/>
    <property type="match status" value="1"/>
</dbReference>
<feature type="transmembrane region" description="Helical" evidence="12">
    <location>
        <begin position="392"/>
        <end position="414"/>
    </location>
</feature>
<feature type="region of interest" description="Disordered" evidence="11">
    <location>
        <begin position="593"/>
        <end position="636"/>
    </location>
</feature>
<dbReference type="InterPro" id="IPR001807">
    <property type="entry name" value="ClC"/>
</dbReference>
<dbReference type="PRINTS" id="PR00762">
    <property type="entry name" value="CLCHANNEL"/>
</dbReference>
<evidence type="ECO:0000256" key="2">
    <source>
        <dbReference type="ARBA" id="ARBA00022448"/>
    </source>
</evidence>
<evidence type="ECO:0000256" key="6">
    <source>
        <dbReference type="ARBA" id="ARBA00023136"/>
    </source>
</evidence>
<keyword evidence="5" id="KW-0406">Ion transport</keyword>
<feature type="transmembrane region" description="Helical" evidence="12">
    <location>
        <begin position="35"/>
        <end position="57"/>
    </location>
</feature>
<evidence type="ECO:0000256" key="8">
    <source>
        <dbReference type="ARBA" id="ARBA00023214"/>
    </source>
</evidence>
<evidence type="ECO:0000313" key="14">
    <source>
        <dbReference type="EMBL" id="NKY89573.1"/>
    </source>
</evidence>
<keyword evidence="6 12" id="KW-0472">Membrane</keyword>
<feature type="transmembrane region" description="Helical" evidence="12">
    <location>
        <begin position="298"/>
        <end position="317"/>
    </location>
</feature>
<reference evidence="14 15" key="1">
    <citation type="submission" date="2020-04" db="EMBL/GenBank/DDBJ databases">
        <title>MicrobeNet Type strains.</title>
        <authorList>
            <person name="Nicholson A.C."/>
        </authorList>
    </citation>
    <scope>NUCLEOTIDE SEQUENCE [LARGE SCALE GENOMIC DNA]</scope>
    <source>
        <strain evidence="14 15">DSM 44445</strain>
    </source>
</reference>
<dbReference type="GO" id="GO:0034707">
    <property type="term" value="C:chloride channel complex"/>
    <property type="evidence" value="ECO:0007669"/>
    <property type="project" value="UniProtKB-KW"/>
</dbReference>
<organism evidence="14 15">
    <name type="scientific">Nocardia veterana</name>
    <dbReference type="NCBI Taxonomy" id="132249"/>
    <lineage>
        <taxon>Bacteria</taxon>
        <taxon>Bacillati</taxon>
        <taxon>Actinomycetota</taxon>
        <taxon>Actinomycetes</taxon>
        <taxon>Mycobacteriales</taxon>
        <taxon>Nocardiaceae</taxon>
        <taxon>Nocardia</taxon>
    </lineage>
</organism>
<dbReference type="CDD" id="cd00400">
    <property type="entry name" value="Voltage_gated_ClC"/>
    <property type="match status" value="1"/>
</dbReference>
<name>A0A7X6RLB1_9NOCA</name>
<sequence length="636" mass="65643">MGARPAEIADGRWWSVALPTRTPWRDWLRESRGGLVVLALLIGAGAGGGAIVFRWLITTFTRVLSGHDDYSAVGHALNPHLPALGPWFVVLAPVVAGLVYGPLVHRFAPEARGHGVPEVMYAVAERGGRIAPQVTVVKALASALCIGGGGSVGREGPIVQIGSAWGSSVGRLTRISERRLRILVACGAAGGIAATFNAPIAGPFFAMELILRDFAAESFGAVVLSSVTASVIGRAVLGDEPFLDLPAFGVRSGWEYAAFALLGVVVGAVGVTFTHVLYRIEDLCDWAWRGPEWLRPAVGGLLLGGVLLVLPQMYGVGYPVLGEAIGGHYVLWMLVVLMAGKMLATSLTIGIGGSGGVFAPSLFIGAMGGTAFGVVVHHLFPAATAAPGMYGLIGMGAAFAGATRAAITAVIILFELTGEYSIILPLMLSVVVATGISRVLSKETIYTLKLTRRGVDLDAAHAGPAGRLDRIRVAEVMQPCPEPIPADTTVADAARVVWASAHAMVPIVGADGRYRGCVTAAAIAETLADTESVDSTVADLAALPRTLSETCTLATALDALAEEAGTGAPVLDNSGDTIIGWLTHSAVLSALRSTGETGPGSSAGAGRPARAIGEVGSATADSPRYPRPVEVHHRQP</sequence>
<evidence type="ECO:0000256" key="1">
    <source>
        <dbReference type="ARBA" id="ARBA00004141"/>
    </source>
</evidence>
<accession>A0A7X6RLB1</accession>